<dbReference type="EMBL" id="CAJVPY010023248">
    <property type="protein sequence ID" value="CAG8784710.1"/>
    <property type="molecule type" value="Genomic_DNA"/>
</dbReference>
<comment type="caution">
    <text evidence="1">The sequence shown here is derived from an EMBL/GenBank/DDBJ whole genome shotgun (WGS) entry which is preliminary data.</text>
</comment>
<accession>A0A9N9JJX6</accession>
<keyword evidence="2" id="KW-1185">Reference proteome</keyword>
<dbReference type="PANTHER" id="PTHR47718">
    <property type="entry name" value="OS01G0519700 PROTEIN"/>
    <property type="match status" value="1"/>
</dbReference>
<proteinExistence type="predicted"/>
<reference evidence="1" key="1">
    <citation type="submission" date="2021-06" db="EMBL/GenBank/DDBJ databases">
        <authorList>
            <person name="Kallberg Y."/>
            <person name="Tangrot J."/>
            <person name="Rosling A."/>
        </authorList>
    </citation>
    <scope>NUCLEOTIDE SEQUENCE</scope>
    <source>
        <strain evidence="1">MA453B</strain>
    </source>
</reference>
<name>A0A9N9JJX6_9GLOM</name>
<sequence>SLPKWLKAKLGAANFNHFVCSFWEMCNLLCIDVFEQRFQTLLKTFLNANEYLQNLIYSTRHSWARAFTSRIFTAGMQSTQRVESINAIIYKAVSSSSTIFDVAESFVVESFFSDINKIIKKYFSTRIITEIQKQMCESVLYRCEKLSIEKVFKDQSDQDESYENQIQANSHEDIKHIEDYYDHRQTYLKALLNSVTKNSVKEVWQIISYMVLSSYQHIIILNDGTHLYTCLLLVSYRIICCHYFKLMIENPNALFHPMLMPTRWLQDEAWACVDSIFNEQFIRTSPKHLKQADYTTLNQPVFIPKHYDYIQEVQACQHVQKKANYDAIILAYISEKEAKLNAKVQSESILTENMNLNNKIKLPKRYIYNIDDINDPLKRQGRGRPAGKRLKTYNEEINNSKVQRKNTELTSAVNENRTNSEYKCRLRHKTEHYAPKCP</sequence>
<evidence type="ECO:0000313" key="1">
    <source>
        <dbReference type="EMBL" id="CAG8784710.1"/>
    </source>
</evidence>
<feature type="non-terminal residue" evidence="1">
    <location>
        <position position="1"/>
    </location>
</feature>
<dbReference type="Proteomes" id="UP000789405">
    <property type="component" value="Unassembled WGS sequence"/>
</dbReference>
<feature type="non-terminal residue" evidence="1">
    <location>
        <position position="438"/>
    </location>
</feature>
<dbReference type="OrthoDB" id="2399698at2759"/>
<evidence type="ECO:0000313" key="2">
    <source>
        <dbReference type="Proteomes" id="UP000789405"/>
    </source>
</evidence>
<protein>
    <submittedName>
        <fullName evidence="1">4626_t:CDS:1</fullName>
    </submittedName>
</protein>
<dbReference type="AlphaFoldDB" id="A0A9N9JJX6"/>
<dbReference type="PANTHER" id="PTHR47718:SF17">
    <property type="entry name" value="PROTEIN FAR1-RELATED SEQUENCE 5-LIKE"/>
    <property type="match status" value="1"/>
</dbReference>
<organism evidence="1 2">
    <name type="scientific">Dentiscutata erythropus</name>
    <dbReference type="NCBI Taxonomy" id="1348616"/>
    <lineage>
        <taxon>Eukaryota</taxon>
        <taxon>Fungi</taxon>
        <taxon>Fungi incertae sedis</taxon>
        <taxon>Mucoromycota</taxon>
        <taxon>Glomeromycotina</taxon>
        <taxon>Glomeromycetes</taxon>
        <taxon>Diversisporales</taxon>
        <taxon>Gigasporaceae</taxon>
        <taxon>Dentiscutata</taxon>
    </lineage>
</organism>
<gene>
    <name evidence="1" type="ORF">DERYTH_LOCUS20154</name>
</gene>